<comment type="subunit">
    <text evidence="10">ORC is composed of six subunits.</text>
</comment>
<evidence type="ECO:0000256" key="10">
    <source>
        <dbReference type="RuleBase" id="RU365058"/>
    </source>
</evidence>
<evidence type="ECO:0000256" key="2">
    <source>
        <dbReference type="ARBA" id="ARBA00008398"/>
    </source>
</evidence>
<dbReference type="GO" id="GO:0006270">
    <property type="term" value="P:DNA replication initiation"/>
    <property type="evidence" value="ECO:0007669"/>
    <property type="project" value="TreeGrafter"/>
</dbReference>
<dbReference type="PROSITE" id="PS51038">
    <property type="entry name" value="BAH"/>
    <property type="match status" value="1"/>
</dbReference>
<dbReference type="InterPro" id="IPR050311">
    <property type="entry name" value="ORC1/CDC6"/>
</dbReference>
<evidence type="ECO:0000256" key="8">
    <source>
        <dbReference type="ARBA" id="ARBA00023125"/>
    </source>
</evidence>
<dbReference type="InterPro" id="IPR027417">
    <property type="entry name" value="P-loop_NTPase"/>
</dbReference>
<comment type="caution">
    <text evidence="13">The sequence shown here is derived from an EMBL/GenBank/DDBJ whole genome shotgun (WGS) entry which is preliminary data.</text>
</comment>
<dbReference type="EMBL" id="QPFP01000003">
    <property type="protein sequence ID" value="TEB38325.1"/>
    <property type="molecule type" value="Genomic_DNA"/>
</dbReference>
<feature type="region of interest" description="Disordered" evidence="11">
    <location>
        <begin position="315"/>
        <end position="440"/>
    </location>
</feature>
<dbReference type="SUPFAM" id="SSF52540">
    <property type="entry name" value="P-loop containing nucleoside triphosphate hydrolases"/>
    <property type="match status" value="1"/>
</dbReference>
<keyword evidence="7" id="KW-0460">Magnesium</keyword>
<dbReference type="FunFam" id="3.40.50.300:FF:000199">
    <property type="entry name" value="Origin recognition complex subunit 1"/>
    <property type="match status" value="1"/>
</dbReference>
<proteinExistence type="inferred from homology"/>
<evidence type="ECO:0000256" key="11">
    <source>
        <dbReference type="SAM" id="MobiDB-lite"/>
    </source>
</evidence>
<evidence type="ECO:0000256" key="4">
    <source>
        <dbReference type="ARBA" id="ARBA00022723"/>
    </source>
</evidence>
<dbReference type="CDD" id="cd00009">
    <property type="entry name" value="AAA"/>
    <property type="match status" value="1"/>
</dbReference>
<accession>A0A4Y7TVW2</accession>
<dbReference type="GO" id="GO:0003688">
    <property type="term" value="F:DNA replication origin binding"/>
    <property type="evidence" value="ECO:0007669"/>
    <property type="project" value="UniProtKB-ARBA"/>
</dbReference>
<dbReference type="InterPro" id="IPR003959">
    <property type="entry name" value="ATPase_AAA_core"/>
</dbReference>
<keyword evidence="14" id="KW-1185">Reference proteome</keyword>
<organism evidence="13 14">
    <name type="scientific">Coprinellus micaceus</name>
    <name type="common">Glistening ink-cap mushroom</name>
    <name type="synonym">Coprinus micaceus</name>
    <dbReference type="NCBI Taxonomy" id="71717"/>
    <lineage>
        <taxon>Eukaryota</taxon>
        <taxon>Fungi</taxon>
        <taxon>Dikarya</taxon>
        <taxon>Basidiomycota</taxon>
        <taxon>Agaricomycotina</taxon>
        <taxon>Agaricomycetes</taxon>
        <taxon>Agaricomycetidae</taxon>
        <taxon>Agaricales</taxon>
        <taxon>Agaricineae</taxon>
        <taxon>Psathyrellaceae</taxon>
        <taxon>Coprinellus</taxon>
    </lineage>
</organism>
<dbReference type="Pfam" id="PF01426">
    <property type="entry name" value="BAH"/>
    <property type="match status" value="1"/>
</dbReference>
<dbReference type="GO" id="GO:0003682">
    <property type="term" value="F:chromatin binding"/>
    <property type="evidence" value="ECO:0007669"/>
    <property type="project" value="InterPro"/>
</dbReference>
<dbReference type="InterPro" id="IPR001025">
    <property type="entry name" value="BAH_dom"/>
</dbReference>
<keyword evidence="13" id="KW-0378">Hydrolase</keyword>
<comment type="function">
    <text evidence="10">Component of the origin recognition complex (ORC) that binds origins of replication. DNA-binding is ATP-dependent, however specific DNA sequences that define origins of replication have not been identified so far. ORC is required to assemble the pre-replication complex necessary to initiate DNA replication.</text>
</comment>
<dbReference type="AlphaFoldDB" id="A0A4Y7TVW2"/>
<dbReference type="GO" id="GO:0016887">
    <property type="term" value="F:ATP hydrolysis activity"/>
    <property type="evidence" value="ECO:0007669"/>
    <property type="project" value="InterPro"/>
</dbReference>
<keyword evidence="4" id="KW-0479">Metal-binding</keyword>
<dbReference type="Gene3D" id="3.40.50.300">
    <property type="entry name" value="P-loop containing nucleotide triphosphate hydrolases"/>
    <property type="match status" value="1"/>
</dbReference>
<dbReference type="STRING" id="71717.A0A4Y7TVW2"/>
<feature type="compositionally biased region" description="Basic residues" evidence="11">
    <location>
        <begin position="425"/>
        <end position="434"/>
    </location>
</feature>
<dbReference type="GO" id="GO:0046872">
    <property type="term" value="F:metal ion binding"/>
    <property type="evidence" value="ECO:0007669"/>
    <property type="project" value="UniProtKB-KW"/>
</dbReference>
<reference evidence="13 14" key="1">
    <citation type="journal article" date="2019" name="Nat. Ecol. Evol.">
        <title>Megaphylogeny resolves global patterns of mushroom evolution.</title>
        <authorList>
            <person name="Varga T."/>
            <person name="Krizsan K."/>
            <person name="Foldi C."/>
            <person name="Dima B."/>
            <person name="Sanchez-Garcia M."/>
            <person name="Sanchez-Ramirez S."/>
            <person name="Szollosi G.J."/>
            <person name="Szarkandi J.G."/>
            <person name="Papp V."/>
            <person name="Albert L."/>
            <person name="Andreopoulos W."/>
            <person name="Angelini C."/>
            <person name="Antonin V."/>
            <person name="Barry K.W."/>
            <person name="Bougher N.L."/>
            <person name="Buchanan P."/>
            <person name="Buyck B."/>
            <person name="Bense V."/>
            <person name="Catcheside P."/>
            <person name="Chovatia M."/>
            <person name="Cooper J."/>
            <person name="Damon W."/>
            <person name="Desjardin D."/>
            <person name="Finy P."/>
            <person name="Geml J."/>
            <person name="Haridas S."/>
            <person name="Hughes K."/>
            <person name="Justo A."/>
            <person name="Karasinski D."/>
            <person name="Kautmanova I."/>
            <person name="Kiss B."/>
            <person name="Kocsube S."/>
            <person name="Kotiranta H."/>
            <person name="LaButti K.M."/>
            <person name="Lechner B.E."/>
            <person name="Liimatainen K."/>
            <person name="Lipzen A."/>
            <person name="Lukacs Z."/>
            <person name="Mihaltcheva S."/>
            <person name="Morgado L.N."/>
            <person name="Niskanen T."/>
            <person name="Noordeloos M.E."/>
            <person name="Ohm R.A."/>
            <person name="Ortiz-Santana B."/>
            <person name="Ovrebo C."/>
            <person name="Racz N."/>
            <person name="Riley R."/>
            <person name="Savchenko A."/>
            <person name="Shiryaev A."/>
            <person name="Soop K."/>
            <person name="Spirin V."/>
            <person name="Szebenyi C."/>
            <person name="Tomsovsky M."/>
            <person name="Tulloss R.E."/>
            <person name="Uehling J."/>
            <person name="Grigoriev I.V."/>
            <person name="Vagvolgyi C."/>
            <person name="Papp T."/>
            <person name="Martin F.M."/>
            <person name="Miettinen O."/>
            <person name="Hibbett D.S."/>
            <person name="Nagy L.G."/>
        </authorList>
    </citation>
    <scope>NUCLEOTIDE SEQUENCE [LARGE SCALE GENOMIC DNA]</scope>
    <source>
        <strain evidence="13 14">FP101781</strain>
    </source>
</reference>
<feature type="region of interest" description="Disordered" evidence="11">
    <location>
        <begin position="1"/>
        <end position="20"/>
    </location>
</feature>
<dbReference type="Proteomes" id="UP000298030">
    <property type="component" value="Unassembled WGS sequence"/>
</dbReference>
<dbReference type="GO" id="GO:0005664">
    <property type="term" value="C:nuclear origin of replication recognition complex"/>
    <property type="evidence" value="ECO:0007669"/>
    <property type="project" value="TreeGrafter"/>
</dbReference>
<dbReference type="InterPro" id="IPR054425">
    <property type="entry name" value="Cdc6_ORC1-like_ATPase_lid"/>
</dbReference>
<comment type="similarity">
    <text evidence="2 10">Belongs to the ORC1 family.</text>
</comment>
<evidence type="ECO:0000259" key="12">
    <source>
        <dbReference type="PROSITE" id="PS51038"/>
    </source>
</evidence>
<evidence type="ECO:0000256" key="9">
    <source>
        <dbReference type="ARBA" id="ARBA00023242"/>
    </source>
</evidence>
<dbReference type="GO" id="GO:0033314">
    <property type="term" value="P:mitotic DNA replication checkpoint signaling"/>
    <property type="evidence" value="ECO:0007669"/>
    <property type="project" value="TreeGrafter"/>
</dbReference>
<gene>
    <name evidence="13" type="ORF">FA13DRAFT_1681738</name>
</gene>
<keyword evidence="3 10" id="KW-0235">DNA replication</keyword>
<evidence type="ECO:0000256" key="7">
    <source>
        <dbReference type="ARBA" id="ARBA00022842"/>
    </source>
</evidence>
<sequence>MARDLAPQTPRRSRRFQPLATPFLQRQTTKTGCSWEGGPLHARPCNPDFDLMQEERDGREQEEVEGETWVQEPQVQEETVFYTQFTMKRPRVNPPRAKQSASGEEVLTFRVGDAITVETDTLYRQRRPPSVAIIVSMWEVKKMGEDAAECDSSKMRLRVHWFLRPSELAAIREKRDHEENEIYYSLTSSDILVPSVIVDRCAVSGDKIAGSSKGKAKEKWSCNPVKTVRTPGKKGSSSKAPAPDSDFEEEDEGELPSIAPTPEETFYCRYAINSQRGLYYNLKWDRHRDTALKTSSVIPEEGTIRADWGTGKEWNVDTAESVTRAKKSGPPPKKRMKVENGGEDLSGEDVDSGSEAEFDSEFDEDGTDGAEESEEGLETDDDGGADGFEPRTPSKSKKRKRGQTGLKTPRKKKANIAQPTPHSKQAIRKRRKLKGAVNGTPRKAKAGTFLVRQPTLSFKTDMSRLPPDSWLRAMHVLHVGNRPEALPCRGAEYNRVFACVGELLEEGSGGCVYISGVPGTGKTATVHTVIGELKRMAQENEINPFTYVEINGLRIPEPSVAYTLLWEAISRQEGVKTDHRMSSNHSLKALTHHFGRPTRGPAQHSYVVLMDELDQLVTPKQDVIYNFFNWPTLANSRLIVVAVANTMDLPERVMTGRVRSRLGMTRINFEAYTTNQLVEIVEARLATIMEGLDEENAKREVITKDAIKYVAMSVCRITGDARRVLDACRRVVESVSSTKTTAKPPHATKVVKAMQSSPTAGYLQDCSLHERIMLASLIRCVRREGVEEIKWSDVQYQHLNYIGALTGPTDSQRTPSVAELTAVLDSLVASRAILLEDGPSVARKPPGERRLLLNIEQIEVERVLSDVGGQTWKNVLSV</sequence>
<feature type="compositionally biased region" description="Acidic residues" evidence="11">
    <location>
        <begin position="245"/>
        <end position="254"/>
    </location>
</feature>
<dbReference type="Gene3D" id="2.30.30.490">
    <property type="match status" value="1"/>
</dbReference>
<dbReference type="PANTHER" id="PTHR10763">
    <property type="entry name" value="CELL DIVISION CONTROL PROTEIN 6-RELATED"/>
    <property type="match status" value="1"/>
</dbReference>
<feature type="domain" description="BAH" evidence="12">
    <location>
        <begin position="107"/>
        <end position="283"/>
    </location>
</feature>
<evidence type="ECO:0000256" key="1">
    <source>
        <dbReference type="ARBA" id="ARBA00004123"/>
    </source>
</evidence>
<evidence type="ECO:0000256" key="6">
    <source>
        <dbReference type="ARBA" id="ARBA00022840"/>
    </source>
</evidence>
<evidence type="ECO:0000256" key="5">
    <source>
        <dbReference type="ARBA" id="ARBA00022741"/>
    </source>
</evidence>
<dbReference type="SMART" id="SM00382">
    <property type="entry name" value="AAA"/>
    <property type="match status" value="1"/>
</dbReference>
<name>A0A4Y7TVW2_COPMI</name>
<dbReference type="InterPro" id="IPR003593">
    <property type="entry name" value="AAA+_ATPase"/>
</dbReference>
<dbReference type="GO" id="GO:0005524">
    <property type="term" value="F:ATP binding"/>
    <property type="evidence" value="ECO:0007669"/>
    <property type="project" value="UniProtKB-KW"/>
</dbReference>
<evidence type="ECO:0000313" key="14">
    <source>
        <dbReference type="Proteomes" id="UP000298030"/>
    </source>
</evidence>
<dbReference type="InterPro" id="IPR043151">
    <property type="entry name" value="BAH_sf"/>
</dbReference>
<keyword evidence="8 10" id="KW-0238">DNA-binding</keyword>
<dbReference type="Pfam" id="PF22606">
    <property type="entry name" value="Cdc6-ORC-like_ATPase_lid"/>
    <property type="match status" value="1"/>
</dbReference>
<dbReference type="PANTHER" id="PTHR10763:SF23">
    <property type="entry name" value="ORIGIN RECOGNITION COMPLEX SUBUNIT 1"/>
    <property type="match status" value="1"/>
</dbReference>
<feature type="compositionally biased region" description="Basic residues" evidence="11">
    <location>
        <begin position="394"/>
        <end position="414"/>
    </location>
</feature>
<feature type="compositionally biased region" description="Basic residues" evidence="11">
    <location>
        <begin position="324"/>
        <end position="336"/>
    </location>
</feature>
<dbReference type="OrthoDB" id="1926878at2759"/>
<keyword evidence="6 10" id="KW-0067">ATP-binding</keyword>
<evidence type="ECO:0000313" key="13">
    <source>
        <dbReference type="EMBL" id="TEB38325.1"/>
    </source>
</evidence>
<dbReference type="Gene3D" id="1.10.8.60">
    <property type="match status" value="1"/>
</dbReference>
<feature type="region of interest" description="Disordered" evidence="11">
    <location>
        <begin position="219"/>
        <end position="260"/>
    </location>
</feature>
<keyword evidence="9 10" id="KW-0539">Nucleus</keyword>
<comment type="subcellular location">
    <subcellularLocation>
        <location evidence="1 10">Nucleus</location>
    </subcellularLocation>
</comment>
<keyword evidence="5 10" id="KW-0547">Nucleotide-binding</keyword>
<evidence type="ECO:0000256" key="3">
    <source>
        <dbReference type="ARBA" id="ARBA00022705"/>
    </source>
</evidence>
<dbReference type="Pfam" id="PF00004">
    <property type="entry name" value="AAA"/>
    <property type="match status" value="1"/>
</dbReference>
<feature type="compositionally biased region" description="Acidic residues" evidence="11">
    <location>
        <begin position="341"/>
        <end position="384"/>
    </location>
</feature>
<protein>
    <recommendedName>
        <fullName evidence="10">Origin recognition complex subunit 1</fullName>
    </recommendedName>
</protein>